<sequence>MKRILITLTLLLFSISPMFAHYLWLETDRTGSLNKEQEVRVYFGEYTYGVIEKVKGENYPSVSKFTLWLIHPNGKKTALKISSKEEYYVAHFTPNTNGTYTVALNNDNIEVLDYTEWDFGIFKTHYQSTAKVQVGDQATATKTLNQDGIVIKELPGTDNQIALQVLFKGKPLAKNEFKLYVSDLWSKTIEADENGEVSFSLPWNTKYTMETTFEERVPGTFNGKEYEFIWHCATYCISK</sequence>
<gene>
    <name evidence="1" type="ORF">SAMN05192540_2043</name>
</gene>
<name>A0A1H4NRY1_9FLAO</name>
<protein>
    <submittedName>
        <fullName evidence="1">Uncharacterized conserved protein, contains GH25 family domain</fullName>
    </submittedName>
</protein>
<evidence type="ECO:0000313" key="1">
    <source>
        <dbReference type="EMBL" id="SEB97986.1"/>
    </source>
</evidence>
<accession>A0A1H4NRY1</accession>
<evidence type="ECO:0000313" key="2">
    <source>
        <dbReference type="Proteomes" id="UP000183038"/>
    </source>
</evidence>
<dbReference type="Pfam" id="PF10670">
    <property type="entry name" value="DUF4198"/>
    <property type="match status" value="1"/>
</dbReference>
<dbReference type="Proteomes" id="UP000183038">
    <property type="component" value="Unassembled WGS sequence"/>
</dbReference>
<dbReference type="AlphaFoldDB" id="A0A1H4NRY1"/>
<proteinExistence type="predicted"/>
<organism evidence="1 2">
    <name type="scientific">Maribacter dokdonensis</name>
    <dbReference type="NCBI Taxonomy" id="320912"/>
    <lineage>
        <taxon>Bacteria</taxon>
        <taxon>Pseudomonadati</taxon>
        <taxon>Bacteroidota</taxon>
        <taxon>Flavobacteriia</taxon>
        <taxon>Flavobacteriales</taxon>
        <taxon>Flavobacteriaceae</taxon>
        <taxon>Maribacter</taxon>
    </lineage>
</organism>
<reference evidence="1 2" key="1">
    <citation type="submission" date="2016-10" db="EMBL/GenBank/DDBJ databases">
        <authorList>
            <person name="de Groot N.N."/>
        </authorList>
    </citation>
    <scope>NUCLEOTIDE SEQUENCE [LARGE SCALE GENOMIC DNA]</scope>
    <source>
        <strain evidence="1 2">MAR_2009_71</strain>
    </source>
</reference>
<dbReference type="OrthoDB" id="1148550at2"/>
<dbReference type="RefSeq" id="WP_074672431.1">
    <property type="nucleotide sequence ID" value="NZ_FNTB01000001.1"/>
</dbReference>
<dbReference type="InterPro" id="IPR019613">
    <property type="entry name" value="DUF4198"/>
</dbReference>
<dbReference type="EMBL" id="FNTB01000001">
    <property type="protein sequence ID" value="SEB97986.1"/>
    <property type="molecule type" value="Genomic_DNA"/>
</dbReference>